<reference evidence="6 7" key="1">
    <citation type="journal article" date="2023" name="Int. J. Syst. Evol. Microbiol.">
        <title>Streptococcus sciuri sp. nov., Staphylococcus marylandisciuri sp. nov. and Staphylococcus americanisciuri sp. nov., isolated from faeces of eastern grey squirrel (Sciurus carolinensis).</title>
        <authorList>
            <person name="Volokhov D.V."/>
            <person name="Zagorodnyaya T.A."/>
            <person name="Furtak V.A."/>
            <person name="Nattanmai G."/>
            <person name="Randall L."/>
            <person name="Jose S."/>
            <person name="Gao Y."/>
            <person name="Eisenberg T."/>
            <person name="Delmonte P."/>
            <person name="Blom J."/>
            <person name="Mitchell K.K."/>
        </authorList>
    </citation>
    <scope>NUCLEOTIDE SEQUENCE [LARGE SCALE GENOMIC DNA]</scope>
    <source>
        <strain evidence="6 7">SQ8-PEA</strain>
    </source>
</reference>
<evidence type="ECO:0000259" key="5">
    <source>
        <dbReference type="SMART" id="SM00731"/>
    </source>
</evidence>
<dbReference type="NCBIfam" id="NF003339">
    <property type="entry name" value="PRK04351.1"/>
    <property type="match status" value="1"/>
</dbReference>
<comment type="subcellular location">
    <subcellularLocation>
        <location evidence="4">Cytoplasm</location>
    </subcellularLocation>
</comment>
<feature type="binding site" evidence="4">
    <location>
        <position position="67"/>
    </location>
    <ligand>
        <name>Zn(2+)</name>
        <dbReference type="ChEBI" id="CHEBI:29105"/>
    </ligand>
</feature>
<protein>
    <recommendedName>
        <fullName evidence="4">Protein SprT-like</fullName>
    </recommendedName>
</protein>
<accession>A0ABT2QRC7</accession>
<comment type="cofactor">
    <cofactor evidence="4">
        <name>Zn(2+)</name>
        <dbReference type="ChEBI" id="CHEBI:29105"/>
    </cofactor>
    <text evidence="4">Binds 1 zinc ion.</text>
</comment>
<evidence type="ECO:0000256" key="2">
    <source>
        <dbReference type="ARBA" id="ARBA00022723"/>
    </source>
</evidence>
<dbReference type="InterPro" id="IPR006640">
    <property type="entry name" value="SprT-like_domain"/>
</dbReference>
<sequence length="151" mass="18275">MNDQDLQLLTERISEEYFDSKFSHQAYFNNRLRTTGGRYMLKSHHIEINPKQYEHYGEQALKDIIKHELCHYHLHLKGKGYQHRDKAFKELSSRVGAPRYCTPIQSYEERVNYIYRCKNCGHLYRRIRKVNLRQRVCGHCRGNLLLLKKYK</sequence>
<evidence type="ECO:0000313" key="7">
    <source>
        <dbReference type="Proteomes" id="UP001209553"/>
    </source>
</evidence>
<dbReference type="HAMAP" id="MF_00745">
    <property type="entry name" value="SprT_like"/>
    <property type="match status" value="1"/>
</dbReference>
<dbReference type="Pfam" id="PF10263">
    <property type="entry name" value="SprT-like"/>
    <property type="match status" value="1"/>
</dbReference>
<organism evidence="6 7">
    <name type="scientific">Staphylococcus marylandisciuri</name>
    <dbReference type="NCBI Taxonomy" id="2981529"/>
    <lineage>
        <taxon>Bacteria</taxon>
        <taxon>Bacillati</taxon>
        <taxon>Bacillota</taxon>
        <taxon>Bacilli</taxon>
        <taxon>Bacillales</taxon>
        <taxon>Staphylococcaceae</taxon>
        <taxon>Staphylococcus</taxon>
    </lineage>
</organism>
<name>A0ABT2QRC7_9STAP</name>
<dbReference type="InterPro" id="IPR023524">
    <property type="entry name" value="Uncharacterised_SprT-like"/>
</dbReference>
<comment type="similarity">
    <text evidence="4">Belongs to the SprT family.</text>
</comment>
<evidence type="ECO:0000256" key="1">
    <source>
        <dbReference type="ARBA" id="ARBA00022490"/>
    </source>
</evidence>
<proteinExistence type="inferred from homology"/>
<dbReference type="EMBL" id="JAOPKZ010000012">
    <property type="protein sequence ID" value="MCU5746535.1"/>
    <property type="molecule type" value="Genomic_DNA"/>
</dbReference>
<evidence type="ECO:0000256" key="3">
    <source>
        <dbReference type="ARBA" id="ARBA00022833"/>
    </source>
</evidence>
<evidence type="ECO:0000313" key="6">
    <source>
        <dbReference type="EMBL" id="MCU5746535.1"/>
    </source>
</evidence>
<comment type="caution">
    <text evidence="6">The sequence shown here is derived from an EMBL/GenBank/DDBJ whole genome shotgun (WGS) entry which is preliminary data.</text>
</comment>
<dbReference type="SMART" id="SM00731">
    <property type="entry name" value="SprT"/>
    <property type="match status" value="1"/>
</dbReference>
<keyword evidence="3 4" id="KW-0862">Zinc</keyword>
<feature type="binding site" evidence="4">
    <location>
        <position position="71"/>
    </location>
    <ligand>
        <name>Zn(2+)</name>
        <dbReference type="ChEBI" id="CHEBI:29105"/>
    </ligand>
</feature>
<keyword evidence="7" id="KW-1185">Reference proteome</keyword>
<keyword evidence="2 4" id="KW-0479">Metal-binding</keyword>
<feature type="domain" description="SprT-like" evidence="5">
    <location>
        <begin position="4"/>
        <end position="147"/>
    </location>
</feature>
<feature type="active site" evidence="4">
    <location>
        <position position="68"/>
    </location>
</feature>
<evidence type="ECO:0000256" key="4">
    <source>
        <dbReference type="HAMAP-Rule" id="MF_00745"/>
    </source>
</evidence>
<dbReference type="RefSeq" id="WP_262856140.1">
    <property type="nucleotide sequence ID" value="NZ_JAOPKZ010000012.1"/>
</dbReference>
<dbReference type="Proteomes" id="UP001209553">
    <property type="component" value="Unassembled WGS sequence"/>
</dbReference>
<keyword evidence="1 4" id="KW-0963">Cytoplasm</keyword>
<gene>
    <name evidence="6" type="ORF">N9R04_07390</name>
</gene>